<dbReference type="GO" id="GO:0006313">
    <property type="term" value="P:DNA transposition"/>
    <property type="evidence" value="ECO:0007669"/>
    <property type="project" value="InterPro"/>
</dbReference>
<dbReference type="EMBL" id="CAFBON010000002">
    <property type="protein sequence ID" value="CAB4973003.1"/>
    <property type="molecule type" value="Genomic_DNA"/>
</dbReference>
<dbReference type="InterPro" id="IPR036388">
    <property type="entry name" value="WH-like_DNA-bd_sf"/>
</dbReference>
<evidence type="ECO:0000313" key="1">
    <source>
        <dbReference type="EMBL" id="CAB4973003.1"/>
    </source>
</evidence>
<dbReference type="InterPro" id="IPR009057">
    <property type="entry name" value="Homeodomain-like_sf"/>
</dbReference>
<dbReference type="InterPro" id="IPR002514">
    <property type="entry name" value="Transposase_8"/>
</dbReference>
<gene>
    <name evidence="1" type="ORF">UFOPK3954_00038</name>
</gene>
<dbReference type="SUPFAM" id="SSF46689">
    <property type="entry name" value="Homeodomain-like"/>
    <property type="match status" value="1"/>
</dbReference>
<sequence length="99" mass="11319">MARPSKYTSEFRRRAIEEVLDRGRSVTEVANSLSITTPETLRRWVVQAKIDRGLVTGPTTEELAEIKALRKEVADQQRTIEILKAATTFFAQEADRRSR</sequence>
<dbReference type="AlphaFoldDB" id="A0A6J7M2X4"/>
<proteinExistence type="predicted"/>
<organism evidence="1">
    <name type="scientific">freshwater metagenome</name>
    <dbReference type="NCBI Taxonomy" id="449393"/>
    <lineage>
        <taxon>unclassified sequences</taxon>
        <taxon>metagenomes</taxon>
        <taxon>ecological metagenomes</taxon>
    </lineage>
</organism>
<dbReference type="Pfam" id="PF01527">
    <property type="entry name" value="HTH_Tnp_1"/>
    <property type="match status" value="1"/>
</dbReference>
<accession>A0A6J7M2X4</accession>
<dbReference type="GO" id="GO:0003677">
    <property type="term" value="F:DNA binding"/>
    <property type="evidence" value="ECO:0007669"/>
    <property type="project" value="InterPro"/>
</dbReference>
<name>A0A6J7M2X4_9ZZZZ</name>
<reference evidence="1" key="1">
    <citation type="submission" date="2020-05" db="EMBL/GenBank/DDBJ databases">
        <authorList>
            <person name="Chiriac C."/>
            <person name="Salcher M."/>
            <person name="Ghai R."/>
            <person name="Kavagutti S V."/>
        </authorList>
    </citation>
    <scope>NUCLEOTIDE SEQUENCE</scope>
</reference>
<dbReference type="GO" id="GO:0004803">
    <property type="term" value="F:transposase activity"/>
    <property type="evidence" value="ECO:0007669"/>
    <property type="project" value="InterPro"/>
</dbReference>
<protein>
    <submittedName>
        <fullName evidence="1">Unannotated protein</fullName>
    </submittedName>
</protein>
<dbReference type="Gene3D" id="1.10.10.10">
    <property type="entry name" value="Winged helix-like DNA-binding domain superfamily/Winged helix DNA-binding domain"/>
    <property type="match status" value="1"/>
</dbReference>